<dbReference type="Gene3D" id="3.40.50.720">
    <property type="entry name" value="NAD(P)-binding Rossmann-like Domain"/>
    <property type="match status" value="1"/>
</dbReference>
<dbReference type="STRING" id="34103.SAMN05421778_105164"/>
<feature type="domain" description="GFO/IDH/MocA-like oxidoreductase" evidence="2">
    <location>
        <begin position="149"/>
        <end position="280"/>
    </location>
</feature>
<accession>A0A059KNV5</accession>
<dbReference type="Gene3D" id="3.30.360.10">
    <property type="entry name" value="Dihydrodipicolinate Reductase, domain 2"/>
    <property type="match status" value="1"/>
</dbReference>
<protein>
    <submittedName>
        <fullName evidence="3">Oxidoreductase domain-containing protein</fullName>
    </submittedName>
</protein>
<dbReference type="Pfam" id="PF01408">
    <property type="entry name" value="GFO_IDH_MocA"/>
    <property type="match status" value="1"/>
</dbReference>
<dbReference type="InterPro" id="IPR036291">
    <property type="entry name" value="NAD(P)-bd_dom_sf"/>
</dbReference>
<dbReference type="Proteomes" id="UP000026714">
    <property type="component" value="Unassembled WGS sequence"/>
</dbReference>
<evidence type="ECO:0000313" key="3">
    <source>
        <dbReference type="EMBL" id="KDB53106.1"/>
    </source>
</evidence>
<name>A0A059KNV5_9BURK</name>
<dbReference type="AlphaFoldDB" id="A0A059KNV5"/>
<dbReference type="SUPFAM" id="SSF51735">
    <property type="entry name" value="NAD(P)-binding Rossmann-fold domains"/>
    <property type="match status" value="1"/>
</dbReference>
<dbReference type="PANTHER" id="PTHR43708">
    <property type="entry name" value="CONSERVED EXPRESSED OXIDOREDUCTASE (EUROFUNG)"/>
    <property type="match status" value="1"/>
</dbReference>
<keyword evidence="4" id="KW-1185">Reference proteome</keyword>
<dbReference type="RefSeq" id="WP_037479638.1">
    <property type="nucleotide sequence ID" value="NZ_AZRA01000030.1"/>
</dbReference>
<dbReference type="InterPro" id="IPR000683">
    <property type="entry name" value="Gfo/Idh/MocA-like_OxRdtase_N"/>
</dbReference>
<dbReference type="GO" id="GO:0000166">
    <property type="term" value="F:nucleotide binding"/>
    <property type="evidence" value="ECO:0007669"/>
    <property type="project" value="InterPro"/>
</dbReference>
<dbReference type="InterPro" id="IPR051317">
    <property type="entry name" value="Gfo/Idh/MocA_oxidoreduct"/>
</dbReference>
<dbReference type="PATRIC" id="fig|1286631.3.peg.1262"/>
<dbReference type="eggNOG" id="COG0673">
    <property type="taxonomic scope" value="Bacteria"/>
</dbReference>
<comment type="caution">
    <text evidence="3">The sequence shown here is derived from an EMBL/GenBank/DDBJ whole genome shotgun (WGS) entry which is preliminary data.</text>
</comment>
<dbReference type="SUPFAM" id="SSF55347">
    <property type="entry name" value="Glyceraldehyde-3-phosphate dehydrogenase-like, C-terminal domain"/>
    <property type="match status" value="1"/>
</dbReference>
<feature type="domain" description="Gfo/Idh/MocA-like oxidoreductase N-terminal" evidence="1">
    <location>
        <begin position="12"/>
        <end position="138"/>
    </location>
</feature>
<dbReference type="EMBL" id="AZRA01000030">
    <property type="protein sequence ID" value="KDB53106.1"/>
    <property type="molecule type" value="Genomic_DNA"/>
</dbReference>
<dbReference type="InterPro" id="IPR055170">
    <property type="entry name" value="GFO_IDH_MocA-like_dom"/>
</dbReference>
<gene>
    <name evidence="3" type="ORF">X805_12780</name>
</gene>
<evidence type="ECO:0000259" key="1">
    <source>
        <dbReference type="Pfam" id="PF01408"/>
    </source>
</evidence>
<evidence type="ECO:0000259" key="2">
    <source>
        <dbReference type="Pfam" id="PF22725"/>
    </source>
</evidence>
<dbReference type="Pfam" id="PF22725">
    <property type="entry name" value="GFO_IDH_MocA_C3"/>
    <property type="match status" value="1"/>
</dbReference>
<evidence type="ECO:0000313" key="4">
    <source>
        <dbReference type="Proteomes" id="UP000026714"/>
    </source>
</evidence>
<dbReference type="PANTHER" id="PTHR43708:SF3">
    <property type="entry name" value="OXIDOREDUCTASE"/>
    <property type="match status" value="1"/>
</dbReference>
<proteinExistence type="predicted"/>
<reference evidence="3 4" key="1">
    <citation type="journal article" date="2014" name="FEMS Microbiol. Ecol.">
        <title>Sphaerotilus natans encrusted with nanoball-shaped Fe(III) oxide minerals formed by nitrate-reducing mixotrophic Fe(II) oxidation.</title>
        <authorList>
            <person name="Park S."/>
            <person name="Kim D.H."/>
            <person name="Lee J.H."/>
            <person name="Hur H.G."/>
        </authorList>
    </citation>
    <scope>NUCLEOTIDE SEQUENCE [LARGE SCALE GENOMIC DNA]</scope>
    <source>
        <strain evidence="3 4">DSM 6575</strain>
    </source>
</reference>
<organism evidence="3 4">
    <name type="scientific">Sphaerotilus natans subsp. natans DSM 6575</name>
    <dbReference type="NCBI Taxonomy" id="1286631"/>
    <lineage>
        <taxon>Bacteria</taxon>
        <taxon>Pseudomonadati</taxon>
        <taxon>Pseudomonadota</taxon>
        <taxon>Betaproteobacteria</taxon>
        <taxon>Burkholderiales</taxon>
        <taxon>Sphaerotilaceae</taxon>
        <taxon>Sphaerotilus</taxon>
    </lineage>
</organism>
<sequence>MSAPVSAPRRLRLGMVGGGQGAFIGAVHRIAARLDDDWQLVAGAFSSDAERARASGAELRLDPARCYGDWQAMARAEAARPDGIDAVAIVTPNHLHVPVATAFIEAGIAVICDKPLAVSLDEARGLQRLARARRVPFALTHNYSAYPVIRAARAMVAAGEIGTLRLVQVEYAQDWLAEPLEAGGHKQAAWRTDPAQAGPAGCLGDIGTHAAQLAEFVSGQTPAQISAELHRFVPGRRVDDHVQVQLRYAGGARGLLWASQVATGEANHLRLRLYGSRAALHWDQEAPEQLWLNRLGEGSLCLRRGGHGWPESAAGLAGVTRTPAGHPEGYLEAFAQLYRDFAADLRDPQPSPRVPGLADGVRSLAFVETVLASTARDGAWTTLPD</sequence>